<proteinExistence type="predicted"/>
<protein>
    <submittedName>
        <fullName evidence="1">Rha family transcriptional regulator</fullName>
    </submittedName>
</protein>
<organism evidence="1 2">
    <name type="scientific">Citrobacter meridianamericanus</name>
    <dbReference type="NCBI Taxonomy" id="2894201"/>
    <lineage>
        <taxon>Bacteria</taxon>
        <taxon>Pseudomonadati</taxon>
        <taxon>Pseudomonadota</taxon>
        <taxon>Gammaproteobacteria</taxon>
        <taxon>Enterobacterales</taxon>
        <taxon>Enterobacteriaceae</taxon>
        <taxon>Citrobacter</taxon>
    </lineage>
</organism>
<sequence>MTSQISAVIPHVAIRENRVVTDSISVAEFFEKRHDDVVRKIRAVMLDCEPSYRLRNFTETSYQRDNPNGGPGISTPMIELTRDAFVLIAMGFTGKKALQWKIRYIEAFNEMESELLRRSVPPAPTYPPFSGDHANRTELIYYHDFKPIFCRVLRPEETVLTPESMKEWMEMRGIIFFTLEELKNLTVYQLMAIAHQ</sequence>
<gene>
    <name evidence="1" type="ORF">LOD26_09660</name>
</gene>
<reference evidence="1" key="1">
    <citation type="submission" date="2021-11" db="EMBL/GenBank/DDBJ databases">
        <title>Citrobacter meridianamericanus sp. nov. isolated from soil.</title>
        <authorList>
            <person name="Furlan J.P.R."/>
            <person name="Stehling E.G."/>
        </authorList>
    </citation>
    <scope>NUCLEOTIDE SEQUENCE</scope>
    <source>
        <strain evidence="1">BR102</strain>
    </source>
</reference>
<accession>A0ABT1B6X8</accession>
<dbReference type="NCBIfam" id="TIGR02681">
    <property type="entry name" value="phage_pRha"/>
    <property type="match status" value="1"/>
</dbReference>
<dbReference type="Pfam" id="PF09669">
    <property type="entry name" value="Phage_pRha"/>
    <property type="match status" value="1"/>
</dbReference>
<evidence type="ECO:0000313" key="1">
    <source>
        <dbReference type="EMBL" id="MCO5781590.1"/>
    </source>
</evidence>
<keyword evidence="2" id="KW-1185">Reference proteome</keyword>
<name>A0ABT1B6X8_9ENTR</name>
<dbReference type="InterPro" id="IPR014054">
    <property type="entry name" value="Phage_regulatory_Rha"/>
</dbReference>
<dbReference type="RefSeq" id="WP_252838193.1">
    <property type="nucleotide sequence ID" value="NZ_JAJJVQ010000003.1"/>
</dbReference>
<comment type="caution">
    <text evidence="1">The sequence shown here is derived from an EMBL/GenBank/DDBJ whole genome shotgun (WGS) entry which is preliminary data.</text>
</comment>
<evidence type="ECO:0000313" key="2">
    <source>
        <dbReference type="Proteomes" id="UP001139290"/>
    </source>
</evidence>
<dbReference type="Proteomes" id="UP001139290">
    <property type="component" value="Unassembled WGS sequence"/>
</dbReference>
<dbReference type="EMBL" id="JAJJVQ010000003">
    <property type="protein sequence ID" value="MCO5781590.1"/>
    <property type="molecule type" value="Genomic_DNA"/>
</dbReference>